<dbReference type="SUPFAM" id="SSF46689">
    <property type="entry name" value="Homeodomain-like"/>
    <property type="match status" value="1"/>
</dbReference>
<dbReference type="Gene3D" id="1.10.357.10">
    <property type="entry name" value="Tetracycline Repressor, domain 2"/>
    <property type="match status" value="1"/>
</dbReference>
<dbReference type="InterPro" id="IPR009057">
    <property type="entry name" value="Homeodomain-like_sf"/>
</dbReference>
<proteinExistence type="predicted"/>
<sequence>MSTTPGPTGRKPNRRGVAAREKLLSTAVAMLGTGRPETVSINMVAKEAGLSWGSVQNLFGDSDGFWSAVVDLILDAGPDLWAQPQSTTIAGRVAEVADLYRALLESPYAVTVETMRWALPRPLDVLAETHPRTAASIRHLDELAARAFVRFFEGIDGPGLDEERSAAMSEVLPAMLRSLRNERLLGTDIDLDRAHRAIVTMLTAYLEG</sequence>
<reference evidence="1 2" key="1">
    <citation type="journal article" date="2019" name="Int. J. Syst. Evol. Microbiol.">
        <title>The Global Catalogue of Microorganisms (GCM) 10K type strain sequencing project: providing services to taxonomists for standard genome sequencing and annotation.</title>
        <authorList>
            <consortium name="The Broad Institute Genomics Platform"/>
            <consortium name="The Broad Institute Genome Sequencing Center for Infectious Disease"/>
            <person name="Wu L."/>
            <person name="Ma J."/>
        </authorList>
    </citation>
    <scope>NUCLEOTIDE SEQUENCE [LARGE SCALE GENOMIC DNA]</scope>
    <source>
        <strain evidence="1 2">JCM 14942</strain>
    </source>
</reference>
<evidence type="ECO:0000313" key="2">
    <source>
        <dbReference type="Proteomes" id="UP001500842"/>
    </source>
</evidence>
<protein>
    <submittedName>
        <fullName evidence="1">Transcriptional regulator</fullName>
    </submittedName>
</protein>
<organism evidence="1 2">
    <name type="scientific">Nocardioides humi</name>
    <dbReference type="NCBI Taxonomy" id="449461"/>
    <lineage>
        <taxon>Bacteria</taxon>
        <taxon>Bacillati</taxon>
        <taxon>Actinomycetota</taxon>
        <taxon>Actinomycetes</taxon>
        <taxon>Propionibacteriales</taxon>
        <taxon>Nocardioidaceae</taxon>
        <taxon>Nocardioides</taxon>
    </lineage>
</organism>
<evidence type="ECO:0000313" key="1">
    <source>
        <dbReference type="EMBL" id="GAA1514327.1"/>
    </source>
</evidence>
<gene>
    <name evidence="1" type="ORF">GCM10009788_18370</name>
</gene>
<dbReference type="EMBL" id="BAAAOR010000014">
    <property type="protein sequence ID" value="GAA1514327.1"/>
    <property type="molecule type" value="Genomic_DNA"/>
</dbReference>
<accession>A0ABN2A9H9</accession>
<dbReference type="Proteomes" id="UP001500842">
    <property type="component" value="Unassembled WGS sequence"/>
</dbReference>
<dbReference type="RefSeq" id="WP_141005386.1">
    <property type="nucleotide sequence ID" value="NZ_BAAAOR010000014.1"/>
</dbReference>
<comment type="caution">
    <text evidence="1">The sequence shown here is derived from an EMBL/GenBank/DDBJ whole genome shotgun (WGS) entry which is preliminary data.</text>
</comment>
<name>A0ABN2A9H9_9ACTN</name>
<keyword evidence="2" id="KW-1185">Reference proteome</keyword>